<sequence length="223" mass="25328">MQYDIKKNTFVTVSRKKFLDYLNQLPSINDYIYLINESNPKEEENEFQVFIGDIDTQESLTFSSYHTLIIGNVTTKWLDCSNNNALGFDEGGSTIIMGNLTCEYFTGEYHKLVFIDKNIHVSKVLHNAFDGSYLVALGDLKATYFAGLDYGTEVGGVVELTYGEGSCLHINSADSIKKKIKPRHSETESQKFLKVEYTANEFKTRDSFLKVMIKTDITDSEKN</sequence>
<reference evidence="2" key="1">
    <citation type="submission" date="2019-05" db="EMBL/GenBank/DDBJ databases">
        <title>Flavobacterium profundi sp. nov., isolated from a deep-sea seamount.</title>
        <authorList>
            <person name="Zhang D.-C."/>
        </authorList>
    </citation>
    <scope>NUCLEOTIDE SEQUENCE [LARGE SCALE GENOMIC DNA]</scope>
    <source>
        <strain evidence="2">EC11</strain>
    </source>
</reference>
<evidence type="ECO:0000313" key="2">
    <source>
        <dbReference type="Proteomes" id="UP000817854"/>
    </source>
</evidence>
<dbReference type="RefSeq" id="WP_140961540.1">
    <property type="nucleotide sequence ID" value="NZ_VEVQ02000004.1"/>
</dbReference>
<gene>
    <name evidence="1" type="ORF">FIA58_006940</name>
</gene>
<organism evidence="1 2">
    <name type="scientific">Flavobacterium jejuense</name>
    <dbReference type="NCBI Taxonomy" id="1544455"/>
    <lineage>
        <taxon>Bacteria</taxon>
        <taxon>Pseudomonadati</taxon>
        <taxon>Bacteroidota</taxon>
        <taxon>Flavobacteriia</taxon>
        <taxon>Flavobacteriales</taxon>
        <taxon>Flavobacteriaceae</taxon>
        <taxon>Flavobacterium</taxon>
    </lineage>
</organism>
<keyword evidence="2" id="KW-1185">Reference proteome</keyword>
<dbReference type="Proteomes" id="UP000817854">
    <property type="component" value="Unassembled WGS sequence"/>
</dbReference>
<accession>A0ABX0IRC1</accession>
<name>A0ABX0IRC1_9FLAO</name>
<reference evidence="1 2" key="3">
    <citation type="submission" date="2020-02" db="EMBL/GenBank/DDBJ databases">
        <title>Flavobacterium profundi sp. nov., isolated from a deep-sea seamount.</title>
        <authorList>
            <person name="Zhang D.-C."/>
        </authorList>
    </citation>
    <scope>NUCLEOTIDE SEQUENCE [LARGE SCALE GENOMIC DNA]</scope>
    <source>
        <strain evidence="1 2">EC11</strain>
    </source>
</reference>
<dbReference type="EMBL" id="VEVQ02000004">
    <property type="protein sequence ID" value="NHN25407.1"/>
    <property type="molecule type" value="Genomic_DNA"/>
</dbReference>
<comment type="caution">
    <text evidence="1">The sequence shown here is derived from an EMBL/GenBank/DDBJ whole genome shotgun (WGS) entry which is preliminary data.</text>
</comment>
<evidence type="ECO:0000313" key="1">
    <source>
        <dbReference type="EMBL" id="NHN25407.1"/>
    </source>
</evidence>
<proteinExistence type="predicted"/>
<protein>
    <submittedName>
        <fullName evidence="1">Uncharacterized protein</fullName>
    </submittedName>
</protein>
<reference evidence="1 2" key="2">
    <citation type="submission" date="2019-05" db="EMBL/GenBank/DDBJ databases">
        <authorList>
            <person name="Lianzixin W."/>
        </authorList>
    </citation>
    <scope>NUCLEOTIDE SEQUENCE [LARGE SCALE GENOMIC DNA]</scope>
    <source>
        <strain evidence="1 2">EC11</strain>
    </source>
</reference>